<evidence type="ECO:0000256" key="5">
    <source>
        <dbReference type="ARBA" id="ARBA00022833"/>
    </source>
</evidence>
<dbReference type="PANTHER" id="PTHR23235">
    <property type="entry name" value="KRUEPPEL-LIKE TRANSCRIPTION FACTOR"/>
    <property type="match status" value="1"/>
</dbReference>
<dbReference type="Gene3D" id="3.30.160.60">
    <property type="entry name" value="Classic Zinc Finger"/>
    <property type="match status" value="3"/>
</dbReference>
<dbReference type="FunFam" id="3.30.160.60:FF:000014">
    <property type="entry name" value="Transcription factor Sp3"/>
    <property type="match status" value="1"/>
</dbReference>
<dbReference type="Bgee" id="108702514">
    <property type="expression patterns" value="Expressed in zone of skin and 1 other cell type or tissue"/>
</dbReference>
<feature type="domain" description="C2H2-type" evidence="12">
    <location>
        <begin position="260"/>
        <end position="289"/>
    </location>
</feature>
<evidence type="ECO:0000256" key="1">
    <source>
        <dbReference type="ARBA" id="ARBA00004123"/>
    </source>
</evidence>
<dbReference type="Xenbase" id="XB-GENE-17333366">
    <property type="gene designation" value="sp6.S"/>
</dbReference>
<dbReference type="GeneID" id="108702514"/>
<dbReference type="PaxDb" id="8355-A0A1L8EKW7"/>
<comment type="subcellular location">
    <subcellularLocation>
        <location evidence="1">Nucleus</location>
    </subcellularLocation>
</comment>
<feature type="region of interest" description="Disordered" evidence="11">
    <location>
        <begin position="307"/>
        <end position="339"/>
    </location>
</feature>
<feature type="compositionally biased region" description="Low complexity" evidence="11">
    <location>
        <begin position="13"/>
        <end position="26"/>
    </location>
</feature>
<protein>
    <submittedName>
        <fullName evidence="14">Transcription factor Sp6</fullName>
    </submittedName>
</protein>
<feature type="region of interest" description="Disordered" evidence="11">
    <location>
        <begin position="173"/>
        <end position="198"/>
    </location>
</feature>
<evidence type="ECO:0000259" key="12">
    <source>
        <dbReference type="PROSITE" id="PS50157"/>
    </source>
</evidence>
<evidence type="ECO:0000256" key="4">
    <source>
        <dbReference type="ARBA" id="ARBA00022771"/>
    </source>
</evidence>
<dbReference type="FunFam" id="3.30.160.60:FF:001147">
    <property type="entry name" value="Sp6 transcription factor"/>
    <property type="match status" value="1"/>
</dbReference>
<proteinExistence type="inferred from homology"/>
<dbReference type="OrthoDB" id="6365676at2759"/>
<evidence type="ECO:0000256" key="10">
    <source>
        <dbReference type="ARBA" id="ARBA00038409"/>
    </source>
</evidence>
<dbReference type="KEGG" id="xla:108702514"/>
<dbReference type="PROSITE" id="PS00028">
    <property type="entry name" value="ZINC_FINGER_C2H2_1"/>
    <property type="match status" value="3"/>
</dbReference>
<evidence type="ECO:0000313" key="15">
    <source>
        <dbReference type="Xenbase" id="XB-GENE-17333366"/>
    </source>
</evidence>
<keyword evidence="6" id="KW-0805">Transcription regulation</keyword>
<keyword evidence="8" id="KW-0804">Transcription</keyword>
<evidence type="ECO:0000256" key="6">
    <source>
        <dbReference type="ARBA" id="ARBA00023015"/>
    </source>
</evidence>
<keyword evidence="13" id="KW-1185">Reference proteome</keyword>
<evidence type="ECO:0000256" key="7">
    <source>
        <dbReference type="ARBA" id="ARBA00023125"/>
    </source>
</evidence>
<dbReference type="Proteomes" id="UP000186698">
    <property type="component" value="Chromosome 9_10S"/>
</dbReference>
<dbReference type="InterPro" id="IPR036236">
    <property type="entry name" value="Znf_C2H2_sf"/>
</dbReference>
<feature type="domain" description="C2H2-type" evidence="12">
    <location>
        <begin position="290"/>
        <end position="317"/>
    </location>
</feature>
<comment type="similarity">
    <text evidence="10">Belongs to the Sp1 C2H2-type zinc-finger protein family.</text>
</comment>
<keyword evidence="3" id="KW-0677">Repeat</keyword>
<feature type="compositionally biased region" description="Polar residues" evidence="11">
    <location>
        <begin position="1"/>
        <end position="12"/>
    </location>
</feature>
<keyword evidence="2" id="KW-0479">Metal-binding</keyword>
<evidence type="ECO:0000313" key="13">
    <source>
        <dbReference type="Proteomes" id="UP000186698"/>
    </source>
</evidence>
<dbReference type="GO" id="GO:0005634">
    <property type="term" value="C:nucleus"/>
    <property type="evidence" value="ECO:0007669"/>
    <property type="project" value="UniProtKB-SubCell"/>
</dbReference>
<dbReference type="OMA" id="RGATETM"/>
<name>A0A1L8EKW7_XENLA</name>
<organism evidence="13 14">
    <name type="scientific">Xenopus laevis</name>
    <name type="common">African clawed frog</name>
    <dbReference type="NCBI Taxonomy" id="8355"/>
    <lineage>
        <taxon>Eukaryota</taxon>
        <taxon>Metazoa</taxon>
        <taxon>Chordata</taxon>
        <taxon>Craniata</taxon>
        <taxon>Vertebrata</taxon>
        <taxon>Euteleostomi</taxon>
        <taxon>Amphibia</taxon>
        <taxon>Batrachia</taxon>
        <taxon>Anura</taxon>
        <taxon>Pipoidea</taxon>
        <taxon>Pipidae</taxon>
        <taxon>Xenopodinae</taxon>
        <taxon>Xenopus</taxon>
        <taxon>Xenopus</taxon>
    </lineage>
</organism>
<dbReference type="Pfam" id="PF00096">
    <property type="entry name" value="zf-C2H2"/>
    <property type="match status" value="3"/>
</dbReference>
<dbReference type="CTD" id="108702514"/>
<keyword evidence="5" id="KW-0862">Zinc</keyword>
<evidence type="ECO:0000256" key="11">
    <source>
        <dbReference type="SAM" id="MobiDB-lite"/>
    </source>
</evidence>
<feature type="region of interest" description="Disordered" evidence="11">
    <location>
        <begin position="1"/>
        <end position="27"/>
    </location>
</feature>
<feature type="compositionally biased region" description="Basic and acidic residues" evidence="11">
    <location>
        <begin position="307"/>
        <end position="330"/>
    </location>
</feature>
<dbReference type="SMART" id="SM00355">
    <property type="entry name" value="ZnF_C2H2"/>
    <property type="match status" value="3"/>
</dbReference>
<dbReference type="RefSeq" id="XP_018093510.1">
    <property type="nucleotide sequence ID" value="XM_018238021.2"/>
</dbReference>
<keyword evidence="7" id="KW-0238">DNA-binding</keyword>
<evidence type="ECO:0000256" key="3">
    <source>
        <dbReference type="ARBA" id="ARBA00022737"/>
    </source>
</evidence>
<dbReference type="GO" id="GO:0006357">
    <property type="term" value="P:regulation of transcription by RNA polymerase II"/>
    <property type="evidence" value="ECO:0000318"/>
    <property type="project" value="GO_Central"/>
</dbReference>
<accession>A0A1L8EKW7</accession>
<evidence type="ECO:0000256" key="2">
    <source>
        <dbReference type="ARBA" id="ARBA00022723"/>
    </source>
</evidence>
<dbReference type="PROSITE" id="PS50157">
    <property type="entry name" value="ZINC_FINGER_C2H2_2"/>
    <property type="match status" value="3"/>
</dbReference>
<reference evidence="14" key="1">
    <citation type="submission" date="2025-08" db="UniProtKB">
        <authorList>
            <consortium name="RefSeq"/>
        </authorList>
    </citation>
    <scope>IDENTIFICATION</scope>
    <source>
        <strain evidence="14">J_2021</strain>
        <tissue evidence="14">Erythrocytes</tissue>
    </source>
</reference>
<dbReference type="SUPFAM" id="SSF57667">
    <property type="entry name" value="beta-beta-alpha zinc fingers"/>
    <property type="match status" value="2"/>
</dbReference>
<keyword evidence="4" id="KW-0863">Zinc-finger</keyword>
<dbReference type="InterPro" id="IPR013087">
    <property type="entry name" value="Znf_C2H2_type"/>
</dbReference>
<dbReference type="GO" id="GO:0008270">
    <property type="term" value="F:zinc ion binding"/>
    <property type="evidence" value="ECO:0007669"/>
    <property type="project" value="UniProtKB-KW"/>
</dbReference>
<keyword evidence="9" id="KW-0539">Nucleus</keyword>
<dbReference type="PANTHER" id="PTHR23235:SF23">
    <property type="entry name" value="TRANSCRIPTION FACTOR SP6"/>
    <property type="match status" value="1"/>
</dbReference>
<evidence type="ECO:0000256" key="8">
    <source>
        <dbReference type="ARBA" id="ARBA00023163"/>
    </source>
</evidence>
<dbReference type="AGR" id="Xenbase:XB-GENE-17333366"/>
<sequence length="339" mass="36825">MLTAVCSSLVNQPSETTGSPSSPEISVRPYLQLSESDSGLSLQQESIQEFSFPASEKYASLTSVRPSSQTYSVRESEESNLFPKFLHPPLEMSHPYETWIRPPGPGGSGEEGGVPSWWDLHASSSWVDLQPGAGGFSASSPHQPPLGGYSSEMCVPPPHMLPTSSHLMGTLEPALESHSSDQGSEGSPRPKGVRRAMPRSAAQTACRCPNCQEAERVGGGGEGGKHKILHNCHIPGCGKAYAKTSHLKAHLRWHSGDRPFVCNWLFCGKRFTRSDELQRHLQTHTGAKKYPCTSCSRVFMRSDHLTKHMKTHEGESRGATETMSKAKSEPDESGASNTN</sequence>
<gene>
    <name evidence="14 15" type="primary">sp6.S</name>
</gene>
<feature type="domain" description="C2H2-type" evidence="12">
    <location>
        <begin position="230"/>
        <end position="259"/>
    </location>
</feature>
<dbReference type="GO" id="GO:0000981">
    <property type="term" value="F:DNA-binding transcription factor activity, RNA polymerase II-specific"/>
    <property type="evidence" value="ECO:0000318"/>
    <property type="project" value="GO_Central"/>
</dbReference>
<dbReference type="GO" id="GO:0000978">
    <property type="term" value="F:RNA polymerase II cis-regulatory region sequence-specific DNA binding"/>
    <property type="evidence" value="ECO:0000318"/>
    <property type="project" value="GO_Central"/>
</dbReference>
<evidence type="ECO:0000313" key="14">
    <source>
        <dbReference type="RefSeq" id="XP_018093510.1"/>
    </source>
</evidence>
<evidence type="ECO:0000256" key="9">
    <source>
        <dbReference type="ARBA" id="ARBA00023242"/>
    </source>
</evidence>
<dbReference type="AlphaFoldDB" id="A0A1L8EKW7"/>